<keyword evidence="1" id="KW-1133">Transmembrane helix</keyword>
<keyword evidence="3" id="KW-1185">Reference proteome</keyword>
<evidence type="ECO:0000256" key="1">
    <source>
        <dbReference type="SAM" id="Phobius"/>
    </source>
</evidence>
<evidence type="ECO:0000313" key="2">
    <source>
        <dbReference type="EMBL" id="PYE81630.1"/>
    </source>
</evidence>
<evidence type="ECO:0008006" key="4">
    <source>
        <dbReference type="Google" id="ProtNLM"/>
    </source>
</evidence>
<protein>
    <recommendedName>
        <fullName evidence="4">Adenylosuccinate synthetase</fullName>
    </recommendedName>
</protein>
<proteinExistence type="predicted"/>
<keyword evidence="1" id="KW-0472">Membrane</keyword>
<sequence>MLLHTLYLLSLQSPTGTPNPGSNAPLDFTSPFDIIVFIILPILLIFFYFMWRKQRRNDD</sequence>
<gene>
    <name evidence="2" type="ORF">DFQ11_102204</name>
</gene>
<reference evidence="2 3" key="1">
    <citation type="submission" date="2018-06" db="EMBL/GenBank/DDBJ databases">
        <title>Genomic Encyclopedia of Type Strains, Phase III (KMG-III): the genomes of soil and plant-associated and newly described type strains.</title>
        <authorList>
            <person name="Whitman W."/>
        </authorList>
    </citation>
    <scope>NUCLEOTIDE SEQUENCE [LARGE SCALE GENOMIC DNA]</scope>
    <source>
        <strain evidence="2 3">CECT 7945</strain>
    </source>
</reference>
<dbReference type="Proteomes" id="UP000248054">
    <property type="component" value="Unassembled WGS sequence"/>
</dbReference>
<evidence type="ECO:0000313" key="3">
    <source>
        <dbReference type="Proteomes" id="UP000248054"/>
    </source>
</evidence>
<keyword evidence="1" id="KW-0812">Transmembrane</keyword>
<name>A0A2V4WWM2_9FLAO</name>
<accession>A0A2V4WWM2</accession>
<organism evidence="2 3">
    <name type="scientific">Winogradskyella epiphytica</name>
    <dbReference type="NCBI Taxonomy" id="262005"/>
    <lineage>
        <taxon>Bacteria</taxon>
        <taxon>Pseudomonadati</taxon>
        <taxon>Bacteroidota</taxon>
        <taxon>Flavobacteriia</taxon>
        <taxon>Flavobacteriales</taxon>
        <taxon>Flavobacteriaceae</taxon>
        <taxon>Winogradskyella</taxon>
    </lineage>
</organism>
<dbReference type="EMBL" id="QJTD01000002">
    <property type="protein sequence ID" value="PYE81630.1"/>
    <property type="molecule type" value="Genomic_DNA"/>
</dbReference>
<comment type="caution">
    <text evidence="2">The sequence shown here is derived from an EMBL/GenBank/DDBJ whole genome shotgun (WGS) entry which is preliminary data.</text>
</comment>
<dbReference type="AlphaFoldDB" id="A0A2V4WWM2"/>
<feature type="transmembrane region" description="Helical" evidence="1">
    <location>
        <begin position="32"/>
        <end position="51"/>
    </location>
</feature>
<dbReference type="RefSeq" id="WP_110475021.1">
    <property type="nucleotide sequence ID" value="NZ_BMWQ01000002.1"/>
</dbReference>